<protein>
    <submittedName>
        <fullName evidence="1">Uncharacterized protein</fullName>
    </submittedName>
</protein>
<reference evidence="1 2" key="1">
    <citation type="submission" date="2018-10" db="EMBL/GenBank/DDBJ databases">
        <title>Fifty Aureobasidium pullulans genomes reveal a recombining polyextremotolerant generalist.</title>
        <authorList>
            <person name="Gostincar C."/>
            <person name="Turk M."/>
            <person name="Zajc J."/>
            <person name="Gunde-Cimerman N."/>
        </authorList>
    </citation>
    <scope>NUCLEOTIDE SEQUENCE [LARGE SCALE GENOMIC DNA]</scope>
    <source>
        <strain evidence="1 2">EXF-3863</strain>
    </source>
</reference>
<sequence length="217" mass="24556">CVGRDFPIALTREELEAGDECHPDEAKVLGDYLKVDWNAQQAAEKFTSPVLQEQDTFATLYRPWGLLSTALIELPADRQKLVELLLAIQSMLSSQRLDWPQLPGWAAMWSDLADWEHWPTEEKAKLSGYFTNRGAAEAEMFLRGITGIPVRWGYAASSLICFRRPGLDCFIIPVHAWLKVAGSRLSAELDSEKRTTLRGSRYNTRGRHMDSPCQTMI</sequence>
<proteinExistence type="predicted"/>
<name>A0A4S9SYD1_AURPU</name>
<dbReference type="AlphaFoldDB" id="A0A4S9SYD1"/>
<organism evidence="1 2">
    <name type="scientific">Aureobasidium pullulans</name>
    <name type="common">Black yeast</name>
    <name type="synonym">Pullularia pullulans</name>
    <dbReference type="NCBI Taxonomy" id="5580"/>
    <lineage>
        <taxon>Eukaryota</taxon>
        <taxon>Fungi</taxon>
        <taxon>Dikarya</taxon>
        <taxon>Ascomycota</taxon>
        <taxon>Pezizomycotina</taxon>
        <taxon>Dothideomycetes</taxon>
        <taxon>Dothideomycetidae</taxon>
        <taxon>Dothideales</taxon>
        <taxon>Saccotheciaceae</taxon>
        <taxon>Aureobasidium</taxon>
    </lineage>
</organism>
<feature type="non-terminal residue" evidence="1">
    <location>
        <position position="1"/>
    </location>
</feature>
<evidence type="ECO:0000313" key="2">
    <source>
        <dbReference type="Proteomes" id="UP000308005"/>
    </source>
</evidence>
<dbReference type="EMBL" id="QZBM01000295">
    <property type="protein sequence ID" value="THZ16989.1"/>
    <property type="molecule type" value="Genomic_DNA"/>
</dbReference>
<comment type="caution">
    <text evidence="1">The sequence shown here is derived from an EMBL/GenBank/DDBJ whole genome shotgun (WGS) entry which is preliminary data.</text>
</comment>
<gene>
    <name evidence="1" type="ORF">D6C91_06109</name>
</gene>
<accession>A0A4S9SYD1</accession>
<dbReference type="Proteomes" id="UP000308005">
    <property type="component" value="Unassembled WGS sequence"/>
</dbReference>
<evidence type="ECO:0000313" key="1">
    <source>
        <dbReference type="EMBL" id="THZ16989.1"/>
    </source>
</evidence>